<name>A0A4T9TBG6_9ACTN</name>
<comment type="caution">
    <text evidence="3">The sequence shown here is derived from an EMBL/GenBank/DDBJ whole genome shotgun (WGS) entry which is preliminary data.</text>
</comment>
<accession>A0A4T9TBG6</accession>
<proteinExistence type="predicted"/>
<gene>
    <name evidence="3" type="ORF">E5982_00395</name>
</gene>
<feature type="signal peptide" evidence="2">
    <location>
        <begin position="1"/>
        <end position="35"/>
    </location>
</feature>
<dbReference type="OrthoDB" id="1827335at2"/>
<protein>
    <recommendedName>
        <fullName evidence="5">Secreted protein</fullName>
    </recommendedName>
</protein>
<reference evidence="3 4" key="1">
    <citation type="submission" date="2019-04" db="EMBL/GenBank/DDBJ databases">
        <title>Microbes associate with the intestines of laboratory mice.</title>
        <authorList>
            <person name="Navarre W."/>
            <person name="Wong E."/>
            <person name="Huang K.C."/>
            <person name="Tropini C."/>
            <person name="Ng K."/>
            <person name="Yu B."/>
        </authorList>
    </citation>
    <scope>NUCLEOTIDE SEQUENCE [LARGE SCALE GENOMIC DNA]</scope>
    <source>
        <strain evidence="3 4">NM48_B13</strain>
    </source>
</reference>
<keyword evidence="4" id="KW-1185">Reference proteome</keyword>
<evidence type="ECO:0000313" key="4">
    <source>
        <dbReference type="Proteomes" id="UP000309454"/>
    </source>
</evidence>
<dbReference type="AlphaFoldDB" id="A0A4T9TBG6"/>
<evidence type="ECO:0000256" key="2">
    <source>
        <dbReference type="SAM" id="SignalP"/>
    </source>
</evidence>
<feature type="chain" id="PRO_5020267070" description="Secreted protein" evidence="2">
    <location>
        <begin position="36"/>
        <end position="312"/>
    </location>
</feature>
<dbReference type="RefSeq" id="WP_136845089.1">
    <property type="nucleotide sequence ID" value="NZ_CAPYQC010000006.1"/>
</dbReference>
<evidence type="ECO:0008006" key="5">
    <source>
        <dbReference type="Google" id="ProtNLM"/>
    </source>
</evidence>
<feature type="region of interest" description="Disordered" evidence="1">
    <location>
        <begin position="41"/>
        <end position="69"/>
    </location>
</feature>
<evidence type="ECO:0000256" key="1">
    <source>
        <dbReference type="SAM" id="MobiDB-lite"/>
    </source>
</evidence>
<dbReference type="EMBL" id="SSTM01000001">
    <property type="protein sequence ID" value="TJW12106.1"/>
    <property type="molecule type" value="Genomic_DNA"/>
</dbReference>
<sequence length="312" mass="32371">MITFSFKQLRQVRSGCNSVAGRLACAVALVAVAMAAGCSSPEVPEAQPATEQGQPMSRDGAAPEEHVGETSRAMVIAVGEQVLLVNTETQAPYYPAIPEGGLTDVEGRPISPDQLAVGNVVEVTGNGIMLESYPGQYPGVTAIRVVEQGKPEDAQKYQALIDELAASGATEGAVPFASAAYRTETADASLLLEPAGYTWEMPDGTVDSQELNLTEADGSVTTSLNDARISDKTDVTVMFDVPAQGVAVTRMPLAATASGHAVDATAAEEAVECLLSGSDAAFSIQPDSLYVVSANFEAGQVIYAFVALPPRS</sequence>
<dbReference type="Proteomes" id="UP000309454">
    <property type="component" value="Unassembled WGS sequence"/>
</dbReference>
<keyword evidence="2" id="KW-0732">Signal</keyword>
<evidence type="ECO:0000313" key="3">
    <source>
        <dbReference type="EMBL" id="TJW12106.1"/>
    </source>
</evidence>
<organism evidence="3 4">
    <name type="scientific">Parvibacter caecicola</name>
    <dbReference type="NCBI Taxonomy" id="747645"/>
    <lineage>
        <taxon>Bacteria</taxon>
        <taxon>Bacillati</taxon>
        <taxon>Actinomycetota</taxon>
        <taxon>Coriobacteriia</taxon>
        <taxon>Coriobacteriales</taxon>
        <taxon>Coriobacteriaceae</taxon>
        <taxon>Parvibacter</taxon>
    </lineage>
</organism>